<feature type="transmembrane region" description="Helical" evidence="7">
    <location>
        <begin position="331"/>
        <end position="350"/>
    </location>
</feature>
<dbReference type="SUPFAM" id="SSF103473">
    <property type="entry name" value="MFS general substrate transporter"/>
    <property type="match status" value="1"/>
</dbReference>
<dbReference type="Proteomes" id="UP000769766">
    <property type="component" value="Unassembled WGS sequence"/>
</dbReference>
<dbReference type="Pfam" id="PF05977">
    <property type="entry name" value="MFS_3"/>
    <property type="match status" value="1"/>
</dbReference>
<dbReference type="PROSITE" id="PS50850">
    <property type="entry name" value="MFS"/>
    <property type="match status" value="1"/>
</dbReference>
<keyword evidence="5 7" id="KW-1133">Transmembrane helix</keyword>
<dbReference type="PANTHER" id="PTHR23513:SF6">
    <property type="entry name" value="MAJOR FACILITATOR SUPERFAMILY ASSOCIATED DOMAIN-CONTAINING PROTEIN"/>
    <property type="match status" value="1"/>
</dbReference>
<proteinExistence type="predicted"/>
<evidence type="ECO:0000259" key="8">
    <source>
        <dbReference type="PROSITE" id="PS50850"/>
    </source>
</evidence>
<feature type="transmembrane region" description="Helical" evidence="7">
    <location>
        <begin position="99"/>
        <end position="125"/>
    </location>
</feature>
<feature type="transmembrane region" description="Helical" evidence="7">
    <location>
        <begin position="370"/>
        <end position="387"/>
    </location>
</feature>
<dbReference type="GO" id="GO:0005886">
    <property type="term" value="C:plasma membrane"/>
    <property type="evidence" value="ECO:0007669"/>
    <property type="project" value="UniProtKB-SubCell"/>
</dbReference>
<feature type="transmembrane region" description="Helical" evidence="7">
    <location>
        <begin position="237"/>
        <end position="255"/>
    </location>
</feature>
<feature type="transmembrane region" description="Helical" evidence="7">
    <location>
        <begin position="62"/>
        <end position="87"/>
    </location>
</feature>
<keyword evidence="6 7" id="KW-0472">Membrane</keyword>
<accession>A0A932FW43</accession>
<evidence type="ECO:0000256" key="7">
    <source>
        <dbReference type="SAM" id="Phobius"/>
    </source>
</evidence>
<feature type="domain" description="Major facilitator superfamily (MFS) profile" evidence="8">
    <location>
        <begin position="29"/>
        <end position="417"/>
    </location>
</feature>
<dbReference type="CDD" id="cd06173">
    <property type="entry name" value="MFS_MefA_like"/>
    <property type="match status" value="1"/>
</dbReference>
<dbReference type="InterPro" id="IPR020846">
    <property type="entry name" value="MFS_dom"/>
</dbReference>
<comment type="subcellular location">
    <subcellularLocation>
        <location evidence="1">Cell membrane</location>
        <topology evidence="1">Multi-pass membrane protein</topology>
    </subcellularLocation>
</comment>
<dbReference type="Gene3D" id="1.20.1250.20">
    <property type="entry name" value="MFS general substrate transporter like domains"/>
    <property type="match status" value="1"/>
</dbReference>
<evidence type="ECO:0000256" key="5">
    <source>
        <dbReference type="ARBA" id="ARBA00022989"/>
    </source>
</evidence>
<feature type="transmembrane region" description="Helical" evidence="7">
    <location>
        <begin position="305"/>
        <end position="325"/>
    </location>
</feature>
<evidence type="ECO:0000256" key="2">
    <source>
        <dbReference type="ARBA" id="ARBA00022448"/>
    </source>
</evidence>
<evidence type="ECO:0000256" key="4">
    <source>
        <dbReference type="ARBA" id="ARBA00022692"/>
    </source>
</evidence>
<dbReference type="GO" id="GO:0022857">
    <property type="term" value="F:transmembrane transporter activity"/>
    <property type="evidence" value="ECO:0007669"/>
    <property type="project" value="InterPro"/>
</dbReference>
<evidence type="ECO:0000256" key="1">
    <source>
        <dbReference type="ARBA" id="ARBA00004651"/>
    </source>
</evidence>
<evidence type="ECO:0000313" key="10">
    <source>
        <dbReference type="Proteomes" id="UP000769766"/>
    </source>
</evidence>
<feature type="transmembrane region" description="Helical" evidence="7">
    <location>
        <begin position="275"/>
        <end position="298"/>
    </location>
</feature>
<evidence type="ECO:0000256" key="6">
    <source>
        <dbReference type="ARBA" id="ARBA00023136"/>
    </source>
</evidence>
<sequence>MRERAESAERAEALSGWGRTFASLRQYRDYRLVWLGSVSEHLGEWMELVALSWLVWEMTHSAFLLGLVSFARLIPMSVFSMIGGVVADRVDRKRLLMTALLGSALISVGLAILVNTGAIAIWHLLAASLLSGILTSFNHPARQTIVPNVVPREQLLNAISLDSFSVLGTRIIGPSLAGYCIDRFGVAPVFGTRAVGALVAIWWLWGMRMPPTPPEARRKSPWHNLGEGFRYLADNRVIMALAALYLIPMFFNWAYQTVLPIFADKVFHAGAMGLGYLNTASGVGSMVSLLSLASAWGARRRKGQVLFRSGLLMGAALFLFAGSQWLLPSLVLLAAVGAFVTTFQTVNNTLIQSLIPDELRGRVTSLREMAMGIGAPLGSLLIGVLAQRSGAPLATAIFGLLCLVMVTTAALLLSKVRKL</sequence>
<dbReference type="AlphaFoldDB" id="A0A932FW43"/>
<name>A0A932FW43_UNCTE</name>
<reference evidence="9" key="1">
    <citation type="submission" date="2020-07" db="EMBL/GenBank/DDBJ databases">
        <title>Huge and variable diversity of episymbiotic CPR bacteria and DPANN archaea in groundwater ecosystems.</title>
        <authorList>
            <person name="He C.Y."/>
            <person name="Keren R."/>
            <person name="Whittaker M."/>
            <person name="Farag I.F."/>
            <person name="Doudna J."/>
            <person name="Cate J.H.D."/>
            <person name="Banfield J.F."/>
        </authorList>
    </citation>
    <scope>NUCLEOTIDE SEQUENCE</scope>
    <source>
        <strain evidence="9">NC_groundwater_672_Ag_B-0.1um_62_36</strain>
    </source>
</reference>
<keyword evidence="3" id="KW-1003">Cell membrane</keyword>
<dbReference type="PANTHER" id="PTHR23513">
    <property type="entry name" value="INTEGRAL MEMBRANE EFFLUX PROTEIN-RELATED"/>
    <property type="match status" value="1"/>
</dbReference>
<evidence type="ECO:0000313" key="9">
    <source>
        <dbReference type="EMBL" id="MBI2876103.1"/>
    </source>
</evidence>
<feature type="transmembrane region" description="Helical" evidence="7">
    <location>
        <begin position="184"/>
        <end position="205"/>
    </location>
</feature>
<organism evidence="9 10">
    <name type="scientific">Tectimicrobiota bacterium</name>
    <dbReference type="NCBI Taxonomy" id="2528274"/>
    <lineage>
        <taxon>Bacteria</taxon>
        <taxon>Pseudomonadati</taxon>
        <taxon>Nitrospinota/Tectimicrobiota group</taxon>
        <taxon>Candidatus Tectimicrobiota</taxon>
    </lineage>
</organism>
<keyword evidence="4 7" id="KW-0812">Transmembrane</keyword>
<dbReference type="InterPro" id="IPR036259">
    <property type="entry name" value="MFS_trans_sf"/>
</dbReference>
<feature type="transmembrane region" description="Helical" evidence="7">
    <location>
        <begin position="32"/>
        <end position="56"/>
    </location>
</feature>
<protein>
    <submittedName>
        <fullName evidence="9">MFS transporter</fullName>
    </submittedName>
</protein>
<comment type="caution">
    <text evidence="9">The sequence shown here is derived from an EMBL/GenBank/DDBJ whole genome shotgun (WGS) entry which is preliminary data.</text>
</comment>
<gene>
    <name evidence="9" type="ORF">HYY20_04410</name>
</gene>
<keyword evidence="2" id="KW-0813">Transport</keyword>
<dbReference type="InterPro" id="IPR010290">
    <property type="entry name" value="TM_effector"/>
</dbReference>
<dbReference type="EMBL" id="JACPRF010000137">
    <property type="protein sequence ID" value="MBI2876103.1"/>
    <property type="molecule type" value="Genomic_DNA"/>
</dbReference>
<evidence type="ECO:0000256" key="3">
    <source>
        <dbReference type="ARBA" id="ARBA00022475"/>
    </source>
</evidence>
<feature type="transmembrane region" description="Helical" evidence="7">
    <location>
        <begin position="393"/>
        <end position="413"/>
    </location>
</feature>